<dbReference type="Proteomes" id="UP000887579">
    <property type="component" value="Unplaced"/>
</dbReference>
<name>A0AC34FSI1_9BILA</name>
<proteinExistence type="predicted"/>
<dbReference type="WBParaSite" id="ES5_v2.g19820.t1">
    <property type="protein sequence ID" value="ES5_v2.g19820.t1"/>
    <property type="gene ID" value="ES5_v2.g19820"/>
</dbReference>
<protein>
    <submittedName>
        <fullName evidence="2">CTP synthase</fullName>
    </submittedName>
</protein>
<organism evidence="1 2">
    <name type="scientific">Panagrolaimus sp. ES5</name>
    <dbReference type="NCBI Taxonomy" id="591445"/>
    <lineage>
        <taxon>Eukaryota</taxon>
        <taxon>Metazoa</taxon>
        <taxon>Ecdysozoa</taxon>
        <taxon>Nematoda</taxon>
        <taxon>Chromadorea</taxon>
        <taxon>Rhabditida</taxon>
        <taxon>Tylenchina</taxon>
        <taxon>Panagrolaimomorpha</taxon>
        <taxon>Panagrolaimoidea</taxon>
        <taxon>Panagrolaimidae</taxon>
        <taxon>Panagrolaimus</taxon>
    </lineage>
</organism>
<evidence type="ECO:0000313" key="1">
    <source>
        <dbReference type="Proteomes" id="UP000887579"/>
    </source>
</evidence>
<reference evidence="2" key="1">
    <citation type="submission" date="2022-11" db="UniProtKB">
        <authorList>
            <consortium name="WormBaseParasite"/>
        </authorList>
    </citation>
    <scope>IDENTIFICATION</scope>
</reference>
<accession>A0AC34FSI1</accession>
<sequence length="536" mass="60634">MSLRNLPKIILITGGDMNNIDKGIIPASIGVLLKANGYNITVVKMDPCFNRNSINLDPSKYGEKYSLDDGEIVSINFGYYERILGQIFTKHNYITRGKIDDYVNNQNEIKYTGDKIRSVNVVAAILECLEKVFNQTIDDRNPNKPLPDICIIELGGADNEISDKKFLKALSEFKEVKKNFIHIHISKLICGKTGFLETSIKMFRKQNWLPELIICRSENPISDVFKKCLAKIADIEIEKVINLPEVSNIKSVAIILQEQNIYQIIAEKLQLKNGPNFDENISKLKKDIEKADSYTKVVKIALVGKYFNHPCSSSLFLESYESMVQQLKIAAADKKCSCKVEILFVRGQDLENKDSDEMQKAQKLLEEANGILIPGGLGSDGFEGLMKACKYARENKKPLLSICYGMQCAVIEFAQNIIGIHAGESYKKALKKVNIEMPENGNPRRGARTVTFLTKNSKLFELYGCKPFIKERNWNRMEINPSLVPSYISAGLRFVAVGFDENESGEISETLQNLMSRARIHDEVDEVIFFNIFKYI</sequence>
<evidence type="ECO:0000313" key="2">
    <source>
        <dbReference type="WBParaSite" id="ES5_v2.g19820.t1"/>
    </source>
</evidence>